<dbReference type="Gene3D" id="1.25.40.10">
    <property type="entry name" value="Tetratricopeptide repeat domain"/>
    <property type="match status" value="3"/>
</dbReference>
<dbReference type="InterPro" id="IPR041664">
    <property type="entry name" value="AAA_16"/>
</dbReference>
<gene>
    <name evidence="3" type="primary">fxsT_1</name>
    <name evidence="3" type="ORF">GCM10009863_07260</name>
</gene>
<dbReference type="InterPro" id="IPR027417">
    <property type="entry name" value="P-loop_NTPase"/>
</dbReference>
<accession>A0ABN3PRR4</accession>
<evidence type="ECO:0000256" key="1">
    <source>
        <dbReference type="SAM" id="MobiDB-lite"/>
    </source>
</evidence>
<dbReference type="Pfam" id="PF13191">
    <property type="entry name" value="AAA_16"/>
    <property type="match status" value="1"/>
</dbReference>
<evidence type="ECO:0000259" key="2">
    <source>
        <dbReference type="Pfam" id="PF13191"/>
    </source>
</evidence>
<dbReference type="Gene3D" id="3.40.50.300">
    <property type="entry name" value="P-loop containing nucleotide triphosphate hydrolases"/>
    <property type="match status" value="1"/>
</dbReference>
<evidence type="ECO:0000313" key="3">
    <source>
        <dbReference type="EMBL" id="GAA2596450.1"/>
    </source>
</evidence>
<evidence type="ECO:0000313" key="4">
    <source>
        <dbReference type="Proteomes" id="UP001501447"/>
    </source>
</evidence>
<dbReference type="SUPFAM" id="SSF48452">
    <property type="entry name" value="TPR-like"/>
    <property type="match status" value="4"/>
</dbReference>
<protein>
    <submittedName>
        <fullName evidence="3">FxSxx-COOH system tetratricopeptide repeat protein</fullName>
    </submittedName>
</protein>
<keyword evidence="4" id="KW-1185">Reference proteome</keyword>
<dbReference type="Pfam" id="PF13374">
    <property type="entry name" value="TPR_10"/>
    <property type="match status" value="3"/>
</dbReference>
<dbReference type="Proteomes" id="UP001501447">
    <property type="component" value="Unassembled WGS sequence"/>
</dbReference>
<dbReference type="InterPro" id="IPR011990">
    <property type="entry name" value="TPR-like_helical_dom_sf"/>
</dbReference>
<organism evidence="3 4">
    <name type="scientific">Streptomyces axinellae</name>
    <dbReference type="NCBI Taxonomy" id="552788"/>
    <lineage>
        <taxon>Bacteria</taxon>
        <taxon>Bacillati</taxon>
        <taxon>Actinomycetota</taxon>
        <taxon>Actinomycetes</taxon>
        <taxon>Kitasatosporales</taxon>
        <taxon>Streptomycetaceae</taxon>
        <taxon>Streptomyces</taxon>
    </lineage>
</organism>
<sequence length="951" mass="103672">MTAPGAHHASGARSIAADALSGFANTGDHVSVTVLTQQDLHSAKEVSAPPHSGNLPYASGRVFVGRDAQLATLCELFRPHQGVEQTRSHVVHGMGGIGKSTLAVHYAHRNREHYSLIWWINADSPAQIDVSLAALAAYLHPQWAAGVGVKARAAWASVWLQWHPGWLLIFDNVDEPRDAEPYLGGLTGGHHLITSRRAHGWSSARAVGLDVFDDTSAADFLYELACGEPPDRRGPQYADARALATALGNLPLALHQAGAYVRQTGTTLVSFYNDLGLMLDEAASGIDPERTIARVWNVTLAAVEEQSHAAITLLYALAWLSPDDCPRGLLATLFPDGRTLNKALGVLATYNLVHLTGPSVRIHRLLQLTLRRTPDPTGLSLTAPPAARGRAEATRVLRHALYPEGAARPAPEATWELCLPHLLVLVSTAPDDYDDAPALPLYLDAAERLHELRLDDKALPLWEGIMRVYERTFPPETPEVLHARHRMAGALAESGESHRASGLLDGVVADRAELLGADHPDTLESLHDLGACRVEEGDIRSGEAVLARAAQARERVLGRGHPQTLKSRGYLAACYAAQRRPDEAVTLLEQVAAESAHVLGPDHLDTLEYRVLLAASLMVTSRLDEAVRLHEAVTADCERVLGGDDPHTLSARTDLSWYYSMTGRTQEAIALQERVVHDYERVFGTVHPDTVTARVKWADRYRHGGQKEAAAALLEVAVADCARHLGADHSHTLRARATLADCYKETERVADALVLGEELVADYARVFGADHHESLEARSRLADIYMHADRLEEAISLHEQVLADFSRALGVDNFFTVTARLTLAMDYFQAERFADVVGIGESVTAALGGGAHLLTPYLSYMLTASYAALGNMDEAIAQGVQALAYFEHIQGPDHPDMLLLRRFLSDCYWAAGQQEKAIELEEQLLVDSERVLGPDHPDTVQVREDLRERGA</sequence>
<dbReference type="RefSeq" id="WP_344562014.1">
    <property type="nucleotide sequence ID" value="NZ_BAAARJ010000002.1"/>
</dbReference>
<proteinExistence type="predicted"/>
<dbReference type="EMBL" id="BAAARJ010000002">
    <property type="protein sequence ID" value="GAA2596450.1"/>
    <property type="molecule type" value="Genomic_DNA"/>
</dbReference>
<comment type="caution">
    <text evidence="3">The sequence shown here is derived from an EMBL/GenBank/DDBJ whole genome shotgun (WGS) entry which is preliminary data.</text>
</comment>
<name>A0ABN3PRR4_9ACTN</name>
<feature type="region of interest" description="Disordered" evidence="1">
    <location>
        <begin position="932"/>
        <end position="951"/>
    </location>
</feature>
<dbReference type="SUPFAM" id="SSF52540">
    <property type="entry name" value="P-loop containing nucleoside triphosphate hydrolases"/>
    <property type="match status" value="1"/>
</dbReference>
<dbReference type="InterPro" id="IPR053137">
    <property type="entry name" value="NLR-like"/>
</dbReference>
<reference evidence="3 4" key="1">
    <citation type="journal article" date="2019" name="Int. J. Syst. Evol. Microbiol.">
        <title>The Global Catalogue of Microorganisms (GCM) 10K type strain sequencing project: providing services to taxonomists for standard genome sequencing and annotation.</title>
        <authorList>
            <consortium name="The Broad Institute Genomics Platform"/>
            <consortium name="The Broad Institute Genome Sequencing Center for Infectious Disease"/>
            <person name="Wu L."/>
            <person name="Ma J."/>
        </authorList>
    </citation>
    <scope>NUCLEOTIDE SEQUENCE [LARGE SCALE GENOMIC DNA]</scope>
    <source>
        <strain evidence="3 4">JCM 16373</strain>
    </source>
</reference>
<dbReference type="PANTHER" id="PTHR46082">
    <property type="entry name" value="ATP/GTP-BINDING PROTEIN-RELATED"/>
    <property type="match status" value="1"/>
</dbReference>
<dbReference type="PANTHER" id="PTHR46082:SF6">
    <property type="entry name" value="AAA+ ATPASE DOMAIN-CONTAINING PROTEIN-RELATED"/>
    <property type="match status" value="1"/>
</dbReference>
<feature type="domain" description="Orc1-like AAA ATPase" evidence="2">
    <location>
        <begin position="63"/>
        <end position="156"/>
    </location>
</feature>
<dbReference type="Pfam" id="PF13424">
    <property type="entry name" value="TPR_12"/>
    <property type="match status" value="4"/>
</dbReference>